<keyword evidence="3" id="KW-1185">Reference proteome</keyword>
<evidence type="ECO:0000313" key="3">
    <source>
        <dbReference type="Proteomes" id="UP000326565"/>
    </source>
</evidence>
<dbReference type="Proteomes" id="UP000326565">
    <property type="component" value="Unassembled WGS sequence"/>
</dbReference>
<sequence length="727" mass="82534">MSRLCLYCRALERIDAPCPLLQGGSQATPGNIVDSGRPVSGLSPLDAQQISALQQQPSSLCARCSNYNILNSFMNFQPWDEIQRYGQLPSESQHYKDFAQVRLHLGRPSSLLLTPSCPFCRILYCILPRYIEPGRYDGGGAKSARVSRTGEPDIYLEPYRTYLRTVGWEMLPEELRNQYAIILGFTTSIRGTTLLSDYDPFISGSPKIKEPHMTGPAIALESRFAASDRTLFGLRPLENTLDWSRVRQALNYCLERHRNYCHVEKPPELVTTRMIDVVERTVIPCPRDCDYVALSYVWGGVEPAPRALENRSLPQTIEDAIVVTKALDRRYLWVDALCIDQSPTLTPSQMKAKVKQLDMMSTIYGCATVTIIALTGKHANAGLSGISVPRLIQVKENVDGVALFTGPQHYTLEREAALWTRRAWTMQEELLSRRSLVFTPSQVVFNCLVCQIEEGLDVTTLPNKSLGSHPDGLQLQKLYAPDPVSKAQQQSHDGGSERRFYIFCGLLGAYTSRRMAKESDSLNAFRGMLTFLQRRLFPEGFVHGLPLRSHPFSLAWMHRRDVTPKRRAEFPSWSWTGWEGEVAYPEKLLDAADGHSPYISDIKLELHFLGSHEDEIEVEGWLVVLDVRTEPFSEIFIPGQDDSIGTVKEGLSIHNNTLKTGRYTCLVIQKLYEMMRGCHEWRKETVFMLALERTNQQTRRQTVLTVTMFSGQDFDQIRREKQVIRLI</sequence>
<evidence type="ECO:0000313" key="2">
    <source>
        <dbReference type="EMBL" id="KAB8071171.1"/>
    </source>
</evidence>
<dbReference type="OrthoDB" id="5135333at2759"/>
<dbReference type="Pfam" id="PF06985">
    <property type="entry name" value="HET"/>
    <property type="match status" value="1"/>
</dbReference>
<dbReference type="PANTHER" id="PTHR33112:SF12">
    <property type="entry name" value="HETEROKARYON INCOMPATIBILITY DOMAIN-CONTAINING PROTEIN"/>
    <property type="match status" value="1"/>
</dbReference>
<name>A0A5N5WRQ2_9EURO</name>
<evidence type="ECO:0000259" key="1">
    <source>
        <dbReference type="Pfam" id="PF06985"/>
    </source>
</evidence>
<dbReference type="PANTHER" id="PTHR33112">
    <property type="entry name" value="DOMAIN PROTEIN, PUTATIVE-RELATED"/>
    <property type="match status" value="1"/>
</dbReference>
<dbReference type="AlphaFoldDB" id="A0A5N5WRQ2"/>
<protein>
    <submittedName>
        <fullName evidence="2">Heterokaryon incompatibility protein-domain-containing protein</fullName>
    </submittedName>
</protein>
<accession>A0A5N5WRQ2</accession>
<gene>
    <name evidence="2" type="ORF">BDV29DRAFT_159721</name>
</gene>
<organism evidence="2 3">
    <name type="scientific">Aspergillus leporis</name>
    <dbReference type="NCBI Taxonomy" id="41062"/>
    <lineage>
        <taxon>Eukaryota</taxon>
        <taxon>Fungi</taxon>
        <taxon>Dikarya</taxon>
        <taxon>Ascomycota</taxon>
        <taxon>Pezizomycotina</taxon>
        <taxon>Eurotiomycetes</taxon>
        <taxon>Eurotiomycetidae</taxon>
        <taxon>Eurotiales</taxon>
        <taxon>Aspergillaceae</taxon>
        <taxon>Aspergillus</taxon>
        <taxon>Aspergillus subgen. Circumdati</taxon>
    </lineage>
</organism>
<feature type="domain" description="Heterokaryon incompatibility" evidence="1">
    <location>
        <begin position="291"/>
        <end position="428"/>
    </location>
</feature>
<dbReference type="EMBL" id="ML732280">
    <property type="protein sequence ID" value="KAB8071171.1"/>
    <property type="molecule type" value="Genomic_DNA"/>
</dbReference>
<proteinExistence type="predicted"/>
<dbReference type="InterPro" id="IPR010730">
    <property type="entry name" value="HET"/>
</dbReference>
<reference evidence="2 3" key="1">
    <citation type="submission" date="2019-04" db="EMBL/GenBank/DDBJ databases">
        <title>Friends and foes A comparative genomics study of 23 Aspergillus species from section Flavi.</title>
        <authorList>
            <consortium name="DOE Joint Genome Institute"/>
            <person name="Kjaerbolling I."/>
            <person name="Vesth T."/>
            <person name="Frisvad J.C."/>
            <person name="Nybo J.L."/>
            <person name="Theobald S."/>
            <person name="Kildgaard S."/>
            <person name="Isbrandt T."/>
            <person name="Kuo A."/>
            <person name="Sato A."/>
            <person name="Lyhne E.K."/>
            <person name="Kogle M.E."/>
            <person name="Wiebenga A."/>
            <person name="Kun R.S."/>
            <person name="Lubbers R.J."/>
            <person name="Makela M.R."/>
            <person name="Barry K."/>
            <person name="Chovatia M."/>
            <person name="Clum A."/>
            <person name="Daum C."/>
            <person name="Haridas S."/>
            <person name="He G."/>
            <person name="LaButti K."/>
            <person name="Lipzen A."/>
            <person name="Mondo S."/>
            <person name="Riley R."/>
            <person name="Salamov A."/>
            <person name="Simmons B.A."/>
            <person name="Magnuson J.K."/>
            <person name="Henrissat B."/>
            <person name="Mortensen U.H."/>
            <person name="Larsen T.O."/>
            <person name="Devries R.P."/>
            <person name="Grigoriev I.V."/>
            <person name="Machida M."/>
            <person name="Baker S.E."/>
            <person name="Andersen M.R."/>
        </authorList>
    </citation>
    <scope>NUCLEOTIDE SEQUENCE [LARGE SCALE GENOMIC DNA]</scope>
    <source>
        <strain evidence="2 3">CBS 151.66</strain>
    </source>
</reference>